<gene>
    <name evidence="6" type="ORF">AWB68_04686</name>
</gene>
<dbReference type="Proteomes" id="UP000054770">
    <property type="component" value="Unassembled WGS sequence"/>
</dbReference>
<dbReference type="RefSeq" id="WP_087646747.1">
    <property type="nucleotide sequence ID" value="NZ_FCON02000058.1"/>
</dbReference>
<dbReference type="PANTHER" id="PTHR43201">
    <property type="entry name" value="ACYL-COA SYNTHETASE"/>
    <property type="match status" value="1"/>
</dbReference>
<keyword evidence="7" id="KW-1185">Reference proteome</keyword>
<evidence type="ECO:0000313" key="7">
    <source>
        <dbReference type="Proteomes" id="UP000054770"/>
    </source>
</evidence>
<sequence>MNPPSGAPLGIEPRDNLSHVRGATDSPLSTATVASLLADTASRFADRPAVVFREQNVRWTWAQFKAEVDRFAAGLASLGLQAGDRVGIWSPNRVEWLVTQFATARIGVVLVNINPAYRLHELEYALNASGCRAIVSAERLRTSEYLDMLQSLAPELANCEPGKLASRRLPSLQFVIRMGDAHTPGMLRYGEVVSRGASVLDTPSLDRITASLDCHDPINIQFTSGTTGNPKGATLTHHNVVNNARFVAQAMHFDERDALCIPVPLYHCFGMVMSALACAATGAKMVFPGEVFDPVATLAAVSEEKCTALHGVPTMFITELDAPQFAQYDLSTLRTGIMAGAPCPIETMKRVVAQMNMREVTIAYGMTETSPVSFQSSTDDPLDKRVTTVGRVQPHLEAKIIGVDGNVVPVGEKGELCTRGYSVMRGYWGDEERTTDAVRDGWMHTGDLATLDADGYCNIVGRVKDMLIRGGENVYPREVEEFLFRHPKVQAVQVFGVPDSKYGEEICTWIILKSGEQATEDEIRDFCRGQIAHYKIPRYIRFVDEMPMTITGKVQKFAMRDRMIDELKLLQAPNS</sequence>
<dbReference type="InterPro" id="IPR025110">
    <property type="entry name" value="AMP-bd_C"/>
</dbReference>
<dbReference type="CDD" id="cd05917">
    <property type="entry name" value="FACL_like_2"/>
    <property type="match status" value="1"/>
</dbReference>
<feature type="domain" description="AMP-dependent synthetase/ligase" evidence="4">
    <location>
        <begin position="38"/>
        <end position="428"/>
    </location>
</feature>
<dbReference type="SUPFAM" id="SSF56801">
    <property type="entry name" value="Acetyl-CoA synthetase-like"/>
    <property type="match status" value="1"/>
</dbReference>
<dbReference type="GO" id="GO:0031956">
    <property type="term" value="F:medium-chain fatty acid-CoA ligase activity"/>
    <property type="evidence" value="ECO:0007669"/>
    <property type="project" value="TreeGrafter"/>
</dbReference>
<comment type="caution">
    <text evidence="6">The sequence shown here is derived from an EMBL/GenBank/DDBJ whole genome shotgun (WGS) entry which is preliminary data.</text>
</comment>
<reference evidence="6" key="1">
    <citation type="submission" date="2016-01" db="EMBL/GenBank/DDBJ databases">
        <authorList>
            <person name="Peeters C."/>
        </authorList>
    </citation>
    <scope>NUCLEOTIDE SEQUENCE [LARGE SCALE GENOMIC DNA]</scope>
    <source>
        <strain evidence="6">LMG 22940</strain>
    </source>
</reference>
<comment type="similarity">
    <text evidence="1">Belongs to the ATP-dependent AMP-binding enzyme family.</text>
</comment>
<proteinExistence type="inferred from homology"/>
<dbReference type="AlphaFoldDB" id="A0A158K1Z2"/>
<evidence type="ECO:0000259" key="5">
    <source>
        <dbReference type="Pfam" id="PF13193"/>
    </source>
</evidence>
<organism evidence="6 7">
    <name type="scientific">Caballeronia choica</name>
    <dbReference type="NCBI Taxonomy" id="326476"/>
    <lineage>
        <taxon>Bacteria</taxon>
        <taxon>Pseudomonadati</taxon>
        <taxon>Pseudomonadota</taxon>
        <taxon>Betaproteobacteria</taxon>
        <taxon>Burkholderiales</taxon>
        <taxon>Burkholderiaceae</taxon>
        <taxon>Caballeronia</taxon>
    </lineage>
</organism>
<dbReference type="NCBIfam" id="NF009233">
    <property type="entry name" value="PRK12583.1"/>
    <property type="match status" value="1"/>
</dbReference>
<dbReference type="InterPro" id="IPR042099">
    <property type="entry name" value="ANL_N_sf"/>
</dbReference>
<dbReference type="FunFam" id="3.40.50.12780:FF:000003">
    <property type="entry name" value="Long-chain-fatty-acid--CoA ligase FadD"/>
    <property type="match status" value="1"/>
</dbReference>
<keyword evidence="2" id="KW-0436">Ligase</keyword>
<evidence type="ECO:0000256" key="2">
    <source>
        <dbReference type="ARBA" id="ARBA00022598"/>
    </source>
</evidence>
<dbReference type="InterPro" id="IPR045851">
    <property type="entry name" value="AMP-bd_C_sf"/>
</dbReference>
<dbReference type="GO" id="GO:0006631">
    <property type="term" value="P:fatty acid metabolic process"/>
    <property type="evidence" value="ECO:0007669"/>
    <property type="project" value="TreeGrafter"/>
</dbReference>
<evidence type="ECO:0000259" key="4">
    <source>
        <dbReference type="Pfam" id="PF00501"/>
    </source>
</evidence>
<dbReference type="PROSITE" id="PS00455">
    <property type="entry name" value="AMP_BINDING"/>
    <property type="match status" value="1"/>
</dbReference>
<dbReference type="Pfam" id="PF00501">
    <property type="entry name" value="AMP-binding"/>
    <property type="match status" value="1"/>
</dbReference>
<evidence type="ECO:0000256" key="3">
    <source>
        <dbReference type="SAM" id="MobiDB-lite"/>
    </source>
</evidence>
<evidence type="ECO:0000256" key="1">
    <source>
        <dbReference type="ARBA" id="ARBA00006432"/>
    </source>
</evidence>
<dbReference type="Gene3D" id="3.40.50.12780">
    <property type="entry name" value="N-terminal domain of ligase-like"/>
    <property type="match status" value="1"/>
</dbReference>
<protein>
    <submittedName>
        <fullName evidence="6">AMP-binding domain-containing protein</fullName>
    </submittedName>
</protein>
<dbReference type="Gene3D" id="3.30.300.30">
    <property type="match status" value="1"/>
</dbReference>
<dbReference type="InterPro" id="IPR000873">
    <property type="entry name" value="AMP-dep_synth/lig_dom"/>
</dbReference>
<dbReference type="InterPro" id="IPR020845">
    <property type="entry name" value="AMP-binding_CS"/>
</dbReference>
<dbReference type="EMBL" id="FCON02000058">
    <property type="protein sequence ID" value="SAL74985.1"/>
    <property type="molecule type" value="Genomic_DNA"/>
</dbReference>
<name>A0A158K1Z2_9BURK</name>
<dbReference type="PANTHER" id="PTHR43201:SF5">
    <property type="entry name" value="MEDIUM-CHAIN ACYL-COA LIGASE ACSF2, MITOCHONDRIAL"/>
    <property type="match status" value="1"/>
</dbReference>
<feature type="region of interest" description="Disordered" evidence="3">
    <location>
        <begin position="1"/>
        <end position="25"/>
    </location>
</feature>
<feature type="domain" description="AMP-binding enzyme C-terminal" evidence="5">
    <location>
        <begin position="478"/>
        <end position="553"/>
    </location>
</feature>
<dbReference type="OrthoDB" id="9766486at2"/>
<dbReference type="FunFam" id="3.30.300.30:FF:000008">
    <property type="entry name" value="2,3-dihydroxybenzoate-AMP ligase"/>
    <property type="match status" value="1"/>
</dbReference>
<evidence type="ECO:0000313" key="6">
    <source>
        <dbReference type="EMBL" id="SAL74985.1"/>
    </source>
</evidence>
<accession>A0A158K1Z2</accession>
<dbReference type="Pfam" id="PF13193">
    <property type="entry name" value="AMP-binding_C"/>
    <property type="match status" value="1"/>
</dbReference>